<organism evidence="1 2">
    <name type="scientific">Ramazzottius varieornatus</name>
    <name type="common">Water bear</name>
    <name type="synonym">Tardigrade</name>
    <dbReference type="NCBI Taxonomy" id="947166"/>
    <lineage>
        <taxon>Eukaryota</taxon>
        <taxon>Metazoa</taxon>
        <taxon>Ecdysozoa</taxon>
        <taxon>Tardigrada</taxon>
        <taxon>Eutardigrada</taxon>
        <taxon>Parachela</taxon>
        <taxon>Hypsibioidea</taxon>
        <taxon>Ramazzottiidae</taxon>
        <taxon>Ramazzottius</taxon>
    </lineage>
</organism>
<protein>
    <submittedName>
        <fullName evidence="1">Uncharacterized protein</fullName>
    </submittedName>
</protein>
<keyword evidence="2" id="KW-1185">Reference proteome</keyword>
<accession>A0A1D1VU16</accession>
<dbReference type="EMBL" id="BDGG01000009">
    <property type="protein sequence ID" value="GAV03258.1"/>
    <property type="molecule type" value="Genomic_DNA"/>
</dbReference>
<sequence length="373" mass="42571">MDQRGRLLGVLNLDTLGNRTTMGFSPEETEFHESVLRAYCKGFLQLDLRRRTAEALTVGLPWFGKRLPLIVDVQLYFVEPDEEQESPCLRKVASSMGTGATIVHPRPPACRKTDPGFNQRLVTCTVTAESVKEKVHNEKHLTTAIRDPENFSAVVLDITFGRTWPEGEVEKDLVNLLAVCQQTYDEMHKAEDPEEPIAKLIIEKEMPHLQHRFIFGRLLLTECRQICSQVPATILAEVRAIFKPTMIHLKVLRAILTSLYPVESEKGDFEDWNKCKDCVRLELLRLISEYDPTSLLTETTYQTIYNALHDVALMSETEATNAQPVFKFFHRWCVVCLHLMTSADDARKGTFANDFQVVFKPLVKNAPETHRNL</sequence>
<name>A0A1D1VU16_RAMVA</name>
<evidence type="ECO:0000313" key="1">
    <source>
        <dbReference type="EMBL" id="GAV03258.1"/>
    </source>
</evidence>
<dbReference type="Proteomes" id="UP000186922">
    <property type="component" value="Unassembled WGS sequence"/>
</dbReference>
<evidence type="ECO:0000313" key="2">
    <source>
        <dbReference type="Proteomes" id="UP000186922"/>
    </source>
</evidence>
<dbReference type="PANTHER" id="PTHR46788">
    <property type="entry name" value="EF-HAND CALCIUM-BINDING DOMAIN-CONTAINING PROTEIN 5"/>
    <property type="match status" value="1"/>
</dbReference>
<dbReference type="OrthoDB" id="199400at2759"/>
<comment type="caution">
    <text evidence="1">The sequence shown here is derived from an EMBL/GenBank/DDBJ whole genome shotgun (WGS) entry which is preliminary data.</text>
</comment>
<dbReference type="STRING" id="947166.A0A1D1VU16"/>
<reference evidence="1 2" key="1">
    <citation type="journal article" date="2016" name="Nat. Commun.">
        <title>Extremotolerant tardigrade genome and improved radiotolerance of human cultured cells by tardigrade-unique protein.</title>
        <authorList>
            <person name="Hashimoto T."/>
            <person name="Horikawa D.D."/>
            <person name="Saito Y."/>
            <person name="Kuwahara H."/>
            <person name="Kozuka-Hata H."/>
            <person name="Shin-I T."/>
            <person name="Minakuchi Y."/>
            <person name="Ohishi K."/>
            <person name="Motoyama A."/>
            <person name="Aizu T."/>
            <person name="Enomoto A."/>
            <person name="Kondo K."/>
            <person name="Tanaka S."/>
            <person name="Hara Y."/>
            <person name="Koshikawa S."/>
            <person name="Sagara H."/>
            <person name="Miura T."/>
            <person name="Yokobori S."/>
            <person name="Miyagawa K."/>
            <person name="Suzuki Y."/>
            <person name="Kubo T."/>
            <person name="Oyama M."/>
            <person name="Kohara Y."/>
            <person name="Fujiyama A."/>
            <person name="Arakawa K."/>
            <person name="Katayama T."/>
            <person name="Toyoda A."/>
            <person name="Kunieda T."/>
        </authorList>
    </citation>
    <scope>NUCLEOTIDE SEQUENCE [LARGE SCALE GENOMIC DNA]</scope>
    <source>
        <strain evidence="1 2">YOKOZUNA-1</strain>
    </source>
</reference>
<gene>
    <name evidence="1" type="primary">RvY_13708</name>
    <name evidence="1" type="synonym">RvY_13708.1</name>
    <name evidence="1" type="ORF">RvY_13708-1</name>
</gene>
<dbReference type="PANTHER" id="PTHR46788:SF1">
    <property type="entry name" value="EF-HAND CALCIUM-BINDING DOMAIN-CONTAINING PROTEIN 5"/>
    <property type="match status" value="1"/>
</dbReference>
<dbReference type="AlphaFoldDB" id="A0A1D1VU16"/>
<proteinExistence type="predicted"/>